<name>A0A0D2NQ21_HYPSF</name>
<dbReference type="Proteomes" id="UP000054270">
    <property type="component" value="Unassembled WGS sequence"/>
</dbReference>
<sequence>MTTIQWQATNSTFSDLSQELLDEIVDYGDALDDPAFFSNCALVCRSLRSRAQWHIYQDISVLTTLRVRELSAHMQNRNTHISSYIKRIMTTAEQLNTGHGLSPSFTRFLAIIKMQSPNSSISLRIVGGNFEVGECLHAFAPSCDYVEASLPECLSIVTSLGLINIQDFPVMVFSHLCRLTELAITNVSFHAARFPASFPFGSLKLLIVKDTEVLPGLVIRCCPQLLMLDLQDVGLSSAGVAAVRTPLPKIKHVFISHLRHKSIKMLVDSLVDVSSLETALDITRFEHLDENNPDESIGDAVSMQYMIHSCKRSLNYFEVNCKTHSYSTDTPQIICALSEFVNLKMLALEFCCINEADAVNTAPYLRDILRTILPDDHILEHLEISIYVGLEVSATNHRWLDDPDYDTLPRVFAQRAWNDVRQALAALATKDNLRIVFSVHGLGSVLNPNTHIVFPTTEGATFRCMMEKWALENLEPELEVGRGQVFRVKTWIESHGATVI</sequence>
<accession>A0A0D2NQ21</accession>
<reference evidence="2" key="1">
    <citation type="submission" date="2014-04" db="EMBL/GenBank/DDBJ databases">
        <title>Evolutionary Origins and Diversification of the Mycorrhizal Mutualists.</title>
        <authorList>
            <consortium name="DOE Joint Genome Institute"/>
            <consortium name="Mycorrhizal Genomics Consortium"/>
            <person name="Kohler A."/>
            <person name="Kuo A."/>
            <person name="Nagy L.G."/>
            <person name="Floudas D."/>
            <person name="Copeland A."/>
            <person name="Barry K.W."/>
            <person name="Cichocki N."/>
            <person name="Veneault-Fourrey C."/>
            <person name="LaButti K."/>
            <person name="Lindquist E.A."/>
            <person name="Lipzen A."/>
            <person name="Lundell T."/>
            <person name="Morin E."/>
            <person name="Murat C."/>
            <person name="Riley R."/>
            <person name="Ohm R."/>
            <person name="Sun H."/>
            <person name="Tunlid A."/>
            <person name="Henrissat B."/>
            <person name="Grigoriev I.V."/>
            <person name="Hibbett D.S."/>
            <person name="Martin F."/>
        </authorList>
    </citation>
    <scope>NUCLEOTIDE SEQUENCE [LARGE SCALE GENOMIC DNA]</scope>
    <source>
        <strain evidence="2">FD-334 SS-4</strain>
    </source>
</reference>
<dbReference type="AlphaFoldDB" id="A0A0D2NQ21"/>
<gene>
    <name evidence="1" type="ORF">HYPSUDRAFT_68194</name>
</gene>
<keyword evidence="2" id="KW-1185">Reference proteome</keyword>
<dbReference type="SUPFAM" id="SSF52047">
    <property type="entry name" value="RNI-like"/>
    <property type="match status" value="1"/>
</dbReference>
<evidence type="ECO:0000313" key="1">
    <source>
        <dbReference type="EMBL" id="KJA20869.1"/>
    </source>
</evidence>
<proteinExistence type="predicted"/>
<dbReference type="OrthoDB" id="2908588at2759"/>
<organism evidence="1 2">
    <name type="scientific">Hypholoma sublateritium (strain FD-334 SS-4)</name>
    <dbReference type="NCBI Taxonomy" id="945553"/>
    <lineage>
        <taxon>Eukaryota</taxon>
        <taxon>Fungi</taxon>
        <taxon>Dikarya</taxon>
        <taxon>Basidiomycota</taxon>
        <taxon>Agaricomycotina</taxon>
        <taxon>Agaricomycetes</taxon>
        <taxon>Agaricomycetidae</taxon>
        <taxon>Agaricales</taxon>
        <taxon>Agaricineae</taxon>
        <taxon>Strophariaceae</taxon>
        <taxon>Hypholoma</taxon>
    </lineage>
</organism>
<dbReference type="InterPro" id="IPR032675">
    <property type="entry name" value="LRR_dom_sf"/>
</dbReference>
<dbReference type="Gene3D" id="3.80.10.10">
    <property type="entry name" value="Ribonuclease Inhibitor"/>
    <property type="match status" value="1"/>
</dbReference>
<dbReference type="EMBL" id="KN817563">
    <property type="protein sequence ID" value="KJA20869.1"/>
    <property type="molecule type" value="Genomic_DNA"/>
</dbReference>
<protein>
    <submittedName>
        <fullName evidence="1">Uncharacterized protein</fullName>
    </submittedName>
</protein>
<evidence type="ECO:0000313" key="2">
    <source>
        <dbReference type="Proteomes" id="UP000054270"/>
    </source>
</evidence>